<organism evidence="2 3">
    <name type="scientific">Apiospora kogelbergensis</name>
    <dbReference type="NCBI Taxonomy" id="1337665"/>
    <lineage>
        <taxon>Eukaryota</taxon>
        <taxon>Fungi</taxon>
        <taxon>Dikarya</taxon>
        <taxon>Ascomycota</taxon>
        <taxon>Pezizomycotina</taxon>
        <taxon>Sordariomycetes</taxon>
        <taxon>Xylariomycetidae</taxon>
        <taxon>Amphisphaeriales</taxon>
        <taxon>Apiosporaceae</taxon>
        <taxon>Apiospora</taxon>
    </lineage>
</organism>
<evidence type="ECO:0000313" key="2">
    <source>
        <dbReference type="EMBL" id="KAK8123751.1"/>
    </source>
</evidence>
<evidence type="ECO:0000256" key="1">
    <source>
        <dbReference type="SAM" id="MobiDB-lite"/>
    </source>
</evidence>
<feature type="region of interest" description="Disordered" evidence="1">
    <location>
        <begin position="91"/>
        <end position="140"/>
    </location>
</feature>
<feature type="region of interest" description="Disordered" evidence="1">
    <location>
        <begin position="21"/>
        <end position="47"/>
    </location>
</feature>
<name>A0AAW0R4C9_9PEZI</name>
<proteinExistence type="predicted"/>
<gene>
    <name evidence="2" type="ORF">PG999_003669</name>
</gene>
<reference evidence="2 3" key="1">
    <citation type="submission" date="2023-01" db="EMBL/GenBank/DDBJ databases">
        <title>Analysis of 21 Apiospora genomes using comparative genomics revels a genus with tremendous synthesis potential of carbohydrate active enzymes and secondary metabolites.</title>
        <authorList>
            <person name="Sorensen T."/>
        </authorList>
    </citation>
    <scope>NUCLEOTIDE SEQUENCE [LARGE SCALE GENOMIC DNA]</scope>
    <source>
        <strain evidence="2 3">CBS 117206</strain>
    </source>
</reference>
<protein>
    <submittedName>
        <fullName evidence="2">Uncharacterized protein</fullName>
    </submittedName>
</protein>
<dbReference type="Proteomes" id="UP001392437">
    <property type="component" value="Unassembled WGS sequence"/>
</dbReference>
<dbReference type="AlphaFoldDB" id="A0AAW0R4C9"/>
<evidence type="ECO:0000313" key="3">
    <source>
        <dbReference type="Proteomes" id="UP001392437"/>
    </source>
</evidence>
<sequence>MNEPQILEKRKAQTIKPIEELDPELRSVVHGPGRGRSSNCGSKTAPMAIPATPQLTQVLMALIHYFKQQREGYLGRRIVLIGDDSGSNFHFDLDQSPDAQSFPRGIDRDDTGSDTDDSDEHAETIEIDASGRPAHPTEGPALASYAHVETRFAPQVPQEIDILLNSTINSANACVNAAQAARAIFEARFSRIPNVSSLTGMPP</sequence>
<comment type="caution">
    <text evidence="2">The sequence shown here is derived from an EMBL/GenBank/DDBJ whole genome shotgun (WGS) entry which is preliminary data.</text>
</comment>
<keyword evidence="3" id="KW-1185">Reference proteome</keyword>
<accession>A0AAW0R4C9</accession>
<dbReference type="EMBL" id="JAQQWP010000003">
    <property type="protein sequence ID" value="KAK8123751.1"/>
    <property type="molecule type" value="Genomic_DNA"/>
</dbReference>